<evidence type="ECO:0000313" key="3">
    <source>
        <dbReference type="Proteomes" id="UP001162741"/>
    </source>
</evidence>
<organism evidence="2 3">
    <name type="scientific">Chitinophaga horti</name>
    <dbReference type="NCBI Taxonomy" id="2920382"/>
    <lineage>
        <taxon>Bacteria</taxon>
        <taxon>Pseudomonadati</taxon>
        <taxon>Bacteroidota</taxon>
        <taxon>Chitinophagia</taxon>
        <taxon>Chitinophagales</taxon>
        <taxon>Chitinophagaceae</taxon>
        <taxon>Chitinophaga</taxon>
    </lineage>
</organism>
<name>A0ABY6J4A0_9BACT</name>
<evidence type="ECO:0000313" key="2">
    <source>
        <dbReference type="EMBL" id="UYQ94452.1"/>
    </source>
</evidence>
<dbReference type="Proteomes" id="UP001162741">
    <property type="component" value="Chromosome"/>
</dbReference>
<evidence type="ECO:0000256" key="1">
    <source>
        <dbReference type="SAM" id="SignalP"/>
    </source>
</evidence>
<evidence type="ECO:0008006" key="4">
    <source>
        <dbReference type="Google" id="ProtNLM"/>
    </source>
</evidence>
<feature type="signal peptide" evidence="1">
    <location>
        <begin position="1"/>
        <end position="19"/>
    </location>
</feature>
<dbReference type="Gene3D" id="2.40.70.10">
    <property type="entry name" value="Acid Proteases"/>
    <property type="match status" value="1"/>
</dbReference>
<reference evidence="2" key="1">
    <citation type="submission" date="2022-10" db="EMBL/GenBank/DDBJ databases">
        <title>Chitinophaga sp. nov., isolated from soil.</title>
        <authorList>
            <person name="Jeon C.O."/>
        </authorList>
    </citation>
    <scope>NUCLEOTIDE SEQUENCE</scope>
    <source>
        <strain evidence="2">R8</strain>
    </source>
</reference>
<keyword evidence="3" id="KW-1185">Reference proteome</keyword>
<keyword evidence="1" id="KW-0732">Signal</keyword>
<accession>A0ABY6J4A0</accession>
<gene>
    <name evidence="2" type="ORF">MKQ68_05030</name>
</gene>
<proteinExistence type="predicted"/>
<dbReference type="EMBL" id="CP107006">
    <property type="protein sequence ID" value="UYQ94452.1"/>
    <property type="molecule type" value="Genomic_DNA"/>
</dbReference>
<dbReference type="InterPro" id="IPR021109">
    <property type="entry name" value="Peptidase_aspartic_dom_sf"/>
</dbReference>
<feature type="chain" id="PRO_5046800956" description="Aspartyl protease" evidence="1">
    <location>
        <begin position="20"/>
        <end position="295"/>
    </location>
</feature>
<dbReference type="RefSeq" id="WP_244845806.1">
    <property type="nucleotide sequence ID" value="NZ_CP107006.1"/>
</dbReference>
<sequence>MRQLLLLSLVVIFQLPAYAQPTAKNEIPFQLLPSGHLLVSASVAGVEGKFIFDTGAGLTVFVKTYFDKLPDVIKEDGGYTGFRATGERLDIDLYKVRDFHFGPIRKAVEEISYLDANLGGIDGIISLKALESGPFTIDYTKKVLRIESPAALAGIRKTAKVIPVQLEQSRDKSLTLFSYFKVNDTLNLQLSLDSGAGKDVFRLSSRFTSALGVNVNDTTRVRKIEKRSEIDQNHISHIYVTKLDKLASTNAPSVDTRNFPVQFVEGLIYDGIIWINWLGQSVTFDLQNKVLLVKR</sequence>
<protein>
    <recommendedName>
        <fullName evidence="4">Aspartyl protease</fullName>
    </recommendedName>
</protein>